<evidence type="ECO:0000256" key="5">
    <source>
        <dbReference type="ARBA" id="ARBA00022759"/>
    </source>
</evidence>
<dbReference type="InterPro" id="IPR043502">
    <property type="entry name" value="DNA/RNA_pol_sf"/>
</dbReference>
<keyword evidence="5" id="KW-0255">Endonuclease</keyword>
<dbReference type="GO" id="GO:0004519">
    <property type="term" value="F:endonuclease activity"/>
    <property type="evidence" value="ECO:0007669"/>
    <property type="project" value="UniProtKB-KW"/>
</dbReference>
<evidence type="ECO:0000256" key="2">
    <source>
        <dbReference type="ARBA" id="ARBA00022679"/>
    </source>
</evidence>
<evidence type="ECO:0000256" key="8">
    <source>
        <dbReference type="SAM" id="MobiDB-lite"/>
    </source>
</evidence>
<keyword evidence="7" id="KW-0695">RNA-directed DNA polymerase</keyword>
<dbReference type="Pfam" id="PF17917">
    <property type="entry name" value="RT_RNaseH"/>
    <property type="match status" value="1"/>
</dbReference>
<evidence type="ECO:0000313" key="11">
    <source>
        <dbReference type="Proteomes" id="UP000325081"/>
    </source>
</evidence>
<comment type="caution">
    <text evidence="10">The sequence shown here is derived from an EMBL/GenBank/DDBJ whole genome shotgun (WGS) entry which is preliminary data.</text>
</comment>
<dbReference type="GO" id="GO:0003964">
    <property type="term" value="F:RNA-directed DNA polymerase activity"/>
    <property type="evidence" value="ECO:0007669"/>
    <property type="project" value="UniProtKB-KW"/>
</dbReference>
<keyword evidence="6" id="KW-0378">Hydrolase</keyword>
<dbReference type="GO" id="GO:0016787">
    <property type="term" value="F:hydrolase activity"/>
    <property type="evidence" value="ECO:0007669"/>
    <property type="project" value="UniProtKB-KW"/>
</dbReference>
<keyword evidence="4" id="KW-0540">Nuclease</keyword>
<accession>A0A5A7PNA5</accession>
<organism evidence="10 11">
    <name type="scientific">Striga asiatica</name>
    <name type="common">Asiatic witchweed</name>
    <name type="synonym">Buchnera asiatica</name>
    <dbReference type="NCBI Taxonomy" id="4170"/>
    <lineage>
        <taxon>Eukaryota</taxon>
        <taxon>Viridiplantae</taxon>
        <taxon>Streptophyta</taxon>
        <taxon>Embryophyta</taxon>
        <taxon>Tracheophyta</taxon>
        <taxon>Spermatophyta</taxon>
        <taxon>Magnoliopsida</taxon>
        <taxon>eudicotyledons</taxon>
        <taxon>Gunneridae</taxon>
        <taxon>Pentapetalae</taxon>
        <taxon>asterids</taxon>
        <taxon>lamiids</taxon>
        <taxon>Lamiales</taxon>
        <taxon>Orobanchaceae</taxon>
        <taxon>Buchnereae</taxon>
        <taxon>Striga</taxon>
    </lineage>
</organism>
<dbReference type="InterPro" id="IPR021109">
    <property type="entry name" value="Peptidase_aspartic_dom_sf"/>
</dbReference>
<dbReference type="Gene3D" id="3.10.10.10">
    <property type="entry name" value="HIV Type 1 Reverse Transcriptase, subunit A, domain 1"/>
    <property type="match status" value="1"/>
</dbReference>
<dbReference type="EC" id="2.7.7.49" evidence="1"/>
<dbReference type="EMBL" id="BKCP01004849">
    <property type="protein sequence ID" value="GER34146.1"/>
    <property type="molecule type" value="Genomic_DNA"/>
</dbReference>
<sequence length="656" mass="73338">MLNMFAPDSVAAAHHRALLIEQQQHGRPTPPTGFQPRTYLPVSSLAAPTRSTASGGPSFGRNSAPGTSGLPAAGGSSHADVGFGQSQANDGSRLGGGPRCFSCSETGHRQSASPQRSGSRALVTDFDFEGFDGVVHEGPLVFYEEPELFEEHLIGDWAKVCRFIIDTGSCENVVAQDVVDRLKLSIEPHPHPYTLARIQRGSSITVDRRVLVHFSIGPKFRDTAWCDVVPIDACHLLLGRPWQFDRYSFLFEGIRLVLHPSPPRPLSIDNSLSVLFLSSATFVGEMQTAPFVLLLLGTDIGSDGSPPPIIQPLLDEFSDVFLEELPSGLPPLRDIQHQIDLVPGASLPNRPHCRMSSAEHEELRRQVEELLQRGVVRRSLSPCAVPALLIPKKDNSWRMCVDSRAIDKTTVRYRFHIPRLDDLLNQLHGVVVFTKFYELSAFMRRPRSVLLSSIWFFSWASLFRLAAFALMRARWRLFASCLHGKTFVRTPQAVEAFALIKGKLTTAPVLALPDFSIPFELLCDASKVGIGAVLSQNGRPVAFFSEKLSGPRLRYSTYDVEFYVVYRAVRYWRHYLFQREFILFTDHKALHHLSSQDNIFAHHATWTSYLQQFTFVLKHRSGASDRVADALSRRSLFLTDIRVSVVGFDLTRSVCF</sequence>
<evidence type="ECO:0000256" key="3">
    <source>
        <dbReference type="ARBA" id="ARBA00022695"/>
    </source>
</evidence>
<evidence type="ECO:0000313" key="10">
    <source>
        <dbReference type="EMBL" id="GER34146.1"/>
    </source>
</evidence>
<feature type="compositionally biased region" description="Polar residues" evidence="8">
    <location>
        <begin position="49"/>
        <end position="66"/>
    </location>
</feature>
<dbReference type="CDD" id="cd00303">
    <property type="entry name" value="retropepsin_like"/>
    <property type="match status" value="1"/>
</dbReference>
<name>A0A5A7PNA5_STRAF</name>
<dbReference type="InterPro" id="IPR043128">
    <property type="entry name" value="Rev_trsase/Diguanyl_cyclase"/>
</dbReference>
<dbReference type="PANTHER" id="PTHR35046:SF21">
    <property type="entry name" value="RETROTRANSPOSON GAG DOMAIN-CONTAINING PROTEIN-RELATED"/>
    <property type="match status" value="1"/>
</dbReference>
<reference evidence="11" key="1">
    <citation type="journal article" date="2019" name="Curr. Biol.">
        <title>Genome Sequence of Striga asiatica Provides Insight into the Evolution of Plant Parasitism.</title>
        <authorList>
            <person name="Yoshida S."/>
            <person name="Kim S."/>
            <person name="Wafula E.K."/>
            <person name="Tanskanen J."/>
            <person name="Kim Y.M."/>
            <person name="Honaas L."/>
            <person name="Yang Z."/>
            <person name="Spallek T."/>
            <person name="Conn C.E."/>
            <person name="Ichihashi Y."/>
            <person name="Cheong K."/>
            <person name="Cui S."/>
            <person name="Der J.P."/>
            <person name="Gundlach H."/>
            <person name="Jiao Y."/>
            <person name="Hori C."/>
            <person name="Ishida J.K."/>
            <person name="Kasahara H."/>
            <person name="Kiba T."/>
            <person name="Kim M.S."/>
            <person name="Koo N."/>
            <person name="Laohavisit A."/>
            <person name="Lee Y.H."/>
            <person name="Lumba S."/>
            <person name="McCourt P."/>
            <person name="Mortimer J.C."/>
            <person name="Mutuku J.M."/>
            <person name="Nomura T."/>
            <person name="Sasaki-Sekimoto Y."/>
            <person name="Seto Y."/>
            <person name="Wang Y."/>
            <person name="Wakatake T."/>
            <person name="Sakakibara H."/>
            <person name="Demura T."/>
            <person name="Yamaguchi S."/>
            <person name="Yoneyama K."/>
            <person name="Manabe R.I."/>
            <person name="Nelson D.C."/>
            <person name="Schulman A.H."/>
            <person name="Timko M.P."/>
            <person name="dePamphilis C.W."/>
            <person name="Choi D."/>
            <person name="Shirasu K."/>
        </authorList>
    </citation>
    <scope>NUCLEOTIDE SEQUENCE [LARGE SCALE GENOMIC DNA]</scope>
    <source>
        <strain evidence="11">cv. UVA1</strain>
    </source>
</reference>
<keyword evidence="3" id="KW-0548">Nucleotidyltransferase</keyword>
<dbReference type="SUPFAM" id="SSF56672">
    <property type="entry name" value="DNA/RNA polymerases"/>
    <property type="match status" value="1"/>
</dbReference>
<dbReference type="PANTHER" id="PTHR35046">
    <property type="entry name" value="ZINC KNUCKLE (CCHC-TYPE) FAMILY PROTEIN"/>
    <property type="match status" value="1"/>
</dbReference>
<evidence type="ECO:0000256" key="6">
    <source>
        <dbReference type="ARBA" id="ARBA00022801"/>
    </source>
</evidence>
<dbReference type="Proteomes" id="UP000325081">
    <property type="component" value="Unassembled WGS sequence"/>
</dbReference>
<dbReference type="InterPro" id="IPR041373">
    <property type="entry name" value="RT_RNaseH"/>
</dbReference>
<dbReference type="Gene3D" id="3.30.70.270">
    <property type="match status" value="1"/>
</dbReference>
<dbReference type="OrthoDB" id="1680669at2759"/>
<evidence type="ECO:0000256" key="1">
    <source>
        <dbReference type="ARBA" id="ARBA00012493"/>
    </source>
</evidence>
<proteinExistence type="predicted"/>
<keyword evidence="2" id="KW-0808">Transferase</keyword>
<protein>
    <recommendedName>
        <fullName evidence="1">RNA-directed DNA polymerase</fullName>
        <ecNumber evidence="1">2.7.7.49</ecNumber>
    </recommendedName>
</protein>
<dbReference type="CDD" id="cd09274">
    <property type="entry name" value="RNase_HI_RT_Ty3"/>
    <property type="match status" value="1"/>
</dbReference>
<dbReference type="AlphaFoldDB" id="A0A5A7PNA5"/>
<keyword evidence="11" id="KW-1185">Reference proteome</keyword>
<evidence type="ECO:0000256" key="7">
    <source>
        <dbReference type="ARBA" id="ARBA00022918"/>
    </source>
</evidence>
<evidence type="ECO:0000256" key="4">
    <source>
        <dbReference type="ARBA" id="ARBA00022722"/>
    </source>
</evidence>
<dbReference type="Gene3D" id="2.40.70.10">
    <property type="entry name" value="Acid Proteases"/>
    <property type="match status" value="1"/>
</dbReference>
<gene>
    <name evidence="10" type="ORF">STAS_10331</name>
</gene>
<feature type="domain" description="Reverse transcriptase RNase H-like" evidence="9">
    <location>
        <begin position="514"/>
        <end position="613"/>
    </location>
</feature>
<evidence type="ECO:0000259" key="9">
    <source>
        <dbReference type="Pfam" id="PF17917"/>
    </source>
</evidence>
<feature type="region of interest" description="Disordered" evidence="8">
    <location>
        <begin position="46"/>
        <end position="95"/>
    </location>
</feature>